<sequence>MLLIKGERSNSDSNIHEHITISSEALAVTLYGLYEYNDCEDFEDFLNYLGDESILVYVEKIGE</sequence>
<evidence type="ECO:0000313" key="1">
    <source>
        <dbReference type="EMBL" id="DAE13963.1"/>
    </source>
</evidence>
<dbReference type="EMBL" id="BK015573">
    <property type="protein sequence ID" value="DAE13963.1"/>
    <property type="molecule type" value="Genomic_DNA"/>
</dbReference>
<proteinExistence type="predicted"/>
<protein>
    <submittedName>
        <fullName evidence="1">Uncharacterized protein</fullName>
    </submittedName>
</protein>
<organism evidence="1">
    <name type="scientific">Siphoviridae sp. ctxrg1</name>
    <dbReference type="NCBI Taxonomy" id="2825741"/>
    <lineage>
        <taxon>Viruses</taxon>
        <taxon>Duplodnaviria</taxon>
        <taxon>Heunggongvirae</taxon>
        <taxon>Uroviricota</taxon>
        <taxon>Caudoviricetes</taxon>
    </lineage>
</organism>
<accession>A0A8S5Q5B7</accession>
<name>A0A8S5Q5B7_9CAUD</name>
<reference evidence="1" key="1">
    <citation type="journal article" date="2021" name="Proc. Natl. Acad. Sci. U.S.A.">
        <title>A Catalog of Tens of Thousands of Viruses from Human Metagenomes Reveals Hidden Associations with Chronic Diseases.</title>
        <authorList>
            <person name="Tisza M.J."/>
            <person name="Buck C.B."/>
        </authorList>
    </citation>
    <scope>NUCLEOTIDE SEQUENCE</scope>
    <source>
        <strain evidence="1">Ctxrg1</strain>
    </source>
</reference>